<feature type="active site" description="Proton donor/acceptor" evidence="5">
    <location>
        <position position="143"/>
    </location>
</feature>
<dbReference type="HAMAP" id="MF_00214">
    <property type="entry name" value="AroD"/>
    <property type="match status" value="1"/>
</dbReference>
<dbReference type="CDD" id="cd00502">
    <property type="entry name" value="DHQase_I"/>
    <property type="match status" value="1"/>
</dbReference>
<feature type="active site" description="Schiff-base intermediate with substrate" evidence="5">
    <location>
        <position position="170"/>
    </location>
</feature>
<dbReference type="UniPathway" id="UPA00053">
    <property type="reaction ID" value="UER00086"/>
</dbReference>
<keyword evidence="4 5" id="KW-0704">Schiff base</keyword>
<evidence type="ECO:0000256" key="5">
    <source>
        <dbReference type="HAMAP-Rule" id="MF_00214"/>
    </source>
</evidence>
<evidence type="ECO:0000256" key="3">
    <source>
        <dbReference type="ARBA" id="ARBA00023239"/>
    </source>
</evidence>
<keyword evidence="7" id="KW-1185">Reference proteome</keyword>
<dbReference type="OrthoDB" id="9813659at2"/>
<dbReference type="GO" id="GO:0009423">
    <property type="term" value="P:chorismate biosynthetic process"/>
    <property type="evidence" value="ECO:0007669"/>
    <property type="project" value="UniProtKB-UniRule"/>
</dbReference>
<comment type="pathway">
    <text evidence="5">Metabolic intermediate biosynthesis; chorismate biosynthesis; chorismate from D-erythrose 4-phosphate and phosphoenolpyruvate: step 3/7.</text>
</comment>
<proteinExistence type="inferred from homology"/>
<comment type="function">
    <text evidence="5">Involved in the third step of the chorismate pathway, which leads to the biosynthesis of aromatic amino acids. Catalyzes the cis-dehydration of 3-dehydroquinate (DHQ) and introduces the first double bond of the aromatic ring to yield 3-dehydroshikimate.</text>
</comment>
<dbReference type="AlphaFoldDB" id="J1F3M1"/>
<evidence type="ECO:0000256" key="4">
    <source>
        <dbReference type="ARBA" id="ARBA00023270"/>
    </source>
</evidence>
<dbReference type="GO" id="GO:0009073">
    <property type="term" value="P:aromatic amino acid family biosynthetic process"/>
    <property type="evidence" value="ECO:0007669"/>
    <property type="project" value="UniProtKB-KW"/>
</dbReference>
<feature type="binding site" evidence="5">
    <location>
        <position position="235"/>
    </location>
    <ligand>
        <name>3-dehydroquinate</name>
        <dbReference type="ChEBI" id="CHEBI:32364"/>
    </ligand>
</feature>
<dbReference type="RefSeq" id="WP_003689092.1">
    <property type="nucleotide sequence ID" value="NZ_AKKT01000082.1"/>
</dbReference>
<comment type="caution">
    <text evidence="5">Lacks conserved residue(s) required for the propagation of feature annotation.</text>
</comment>
<feature type="binding site" evidence="5">
    <location>
        <begin position="46"/>
        <end position="48"/>
    </location>
    <ligand>
        <name>3-dehydroquinate</name>
        <dbReference type="ChEBI" id="CHEBI:32364"/>
    </ligand>
</feature>
<keyword evidence="3 5" id="KW-0456">Lyase</keyword>
<reference evidence="6 7" key="1">
    <citation type="journal article" date="2015" name="Genome Announc.">
        <title>Expanding the biotechnology potential of lactobacilli through comparative genomics of 213 strains and associated genera.</title>
        <authorList>
            <person name="Sun Z."/>
            <person name="Harris H.M."/>
            <person name="McCann A."/>
            <person name="Guo C."/>
            <person name="Argimon S."/>
            <person name="Zhang W."/>
            <person name="Yang X."/>
            <person name="Jeffery I.B."/>
            <person name="Cooney J.C."/>
            <person name="Kagawa T.F."/>
            <person name="Liu W."/>
            <person name="Song Y."/>
            <person name="Salvetti E."/>
            <person name="Wrobel A."/>
            <person name="Rasinkangas P."/>
            <person name="Parkhill J."/>
            <person name="Rea M.C."/>
            <person name="O'Sullivan O."/>
            <person name="Ritari J."/>
            <person name="Douillard F.P."/>
            <person name="Paul Ross R."/>
            <person name="Yang R."/>
            <person name="Briner A.E."/>
            <person name="Felis G.E."/>
            <person name="de Vos W.M."/>
            <person name="Barrangou R."/>
            <person name="Klaenhammer T.R."/>
            <person name="Caufield P.W."/>
            <person name="Cui Y."/>
            <person name="Zhang H."/>
            <person name="O'Toole P.W."/>
        </authorList>
    </citation>
    <scope>NUCLEOTIDE SEQUENCE [LARGE SCALE GENOMIC DNA]</scope>
    <source>
        <strain evidence="6 7">DSM 20444</strain>
    </source>
</reference>
<dbReference type="GO" id="GO:0046279">
    <property type="term" value="P:3,4-dihydroxybenzoate biosynthetic process"/>
    <property type="evidence" value="ECO:0007669"/>
    <property type="project" value="UniProtKB-ARBA"/>
</dbReference>
<comment type="similarity">
    <text evidence="5">Belongs to the type-I 3-dehydroquinase family.</text>
</comment>
<protein>
    <recommendedName>
        <fullName evidence="5">3-dehydroquinate dehydratase</fullName>
        <shortName evidence="5">3-dehydroquinase</shortName>
        <ecNumber evidence="5">4.2.1.10</ecNumber>
    </recommendedName>
    <alternativeName>
        <fullName evidence="5">Type I DHQase</fullName>
    </alternativeName>
    <alternativeName>
        <fullName evidence="5">Type I dehydroquinase</fullName>
        <shortName evidence="5">DHQ1</shortName>
    </alternativeName>
</protein>
<dbReference type="GO" id="GO:0008652">
    <property type="term" value="P:amino acid biosynthetic process"/>
    <property type="evidence" value="ECO:0007669"/>
    <property type="project" value="UniProtKB-KW"/>
</dbReference>
<evidence type="ECO:0000313" key="7">
    <source>
        <dbReference type="Proteomes" id="UP000050898"/>
    </source>
</evidence>
<dbReference type="EMBL" id="AYYH01000003">
    <property type="protein sequence ID" value="KRN11264.1"/>
    <property type="molecule type" value="Genomic_DNA"/>
</dbReference>
<name>J1F3M1_9LACO</name>
<evidence type="ECO:0000256" key="2">
    <source>
        <dbReference type="ARBA" id="ARBA00023141"/>
    </source>
</evidence>
<accession>J1F3M1</accession>
<dbReference type="PATRIC" id="fig|1046596.6.peg.1350"/>
<evidence type="ECO:0000256" key="1">
    <source>
        <dbReference type="ARBA" id="ARBA00001864"/>
    </source>
</evidence>
<dbReference type="PANTHER" id="PTHR43699">
    <property type="entry name" value="3-DEHYDROQUINATE DEHYDRATASE"/>
    <property type="match status" value="1"/>
</dbReference>
<comment type="catalytic activity">
    <reaction evidence="1 5">
        <text>3-dehydroquinate = 3-dehydroshikimate + H2O</text>
        <dbReference type="Rhea" id="RHEA:21096"/>
        <dbReference type="ChEBI" id="CHEBI:15377"/>
        <dbReference type="ChEBI" id="CHEBI:16630"/>
        <dbReference type="ChEBI" id="CHEBI:32364"/>
        <dbReference type="EC" id="4.2.1.10"/>
    </reaction>
</comment>
<dbReference type="Proteomes" id="UP000050898">
    <property type="component" value="Unassembled WGS sequence"/>
</dbReference>
<dbReference type="GeneID" id="98315293"/>
<dbReference type="SUPFAM" id="SSF51569">
    <property type="entry name" value="Aldolase"/>
    <property type="match status" value="1"/>
</dbReference>
<feature type="binding site" evidence="5">
    <location>
        <position position="212"/>
    </location>
    <ligand>
        <name>3-dehydroquinate</name>
        <dbReference type="ChEBI" id="CHEBI:32364"/>
    </ligand>
</feature>
<sequence>MKSTKIRNVILGKGRPKIAVPVTGKTEQKILEEAREIVAKKPDLIEWRIDFFQDVTDFTTLADIAAKIRNIIKDTALLVTFRTYQEGGNLNLPDEEYFKIIRTLIENRLGDAVDIERYHDEKNLAPLLTLSKTKQVIIIMSNHDFYKTPSKHTIVERLQSMEKFGADVAKIAVMPIDKKDVLELLSATQEASESIDIPIITMSMGDLGKVSRICGETFGSSLTFASVTAASAPGQIELTHLRQELYDLEIKDI</sequence>
<dbReference type="Gene3D" id="3.20.20.70">
    <property type="entry name" value="Aldolase class I"/>
    <property type="match status" value="1"/>
</dbReference>
<comment type="subunit">
    <text evidence="5">Homodimer.</text>
</comment>
<dbReference type="Pfam" id="PF01487">
    <property type="entry name" value="DHquinase_I"/>
    <property type="match status" value="1"/>
</dbReference>
<dbReference type="FunFam" id="3.20.20.70:FF:000047">
    <property type="entry name" value="3-dehydroquinate dehydratase"/>
    <property type="match status" value="1"/>
</dbReference>
<dbReference type="GO" id="GO:0003855">
    <property type="term" value="F:3-dehydroquinate dehydratase activity"/>
    <property type="evidence" value="ECO:0007669"/>
    <property type="project" value="UniProtKB-UniRule"/>
</dbReference>
<dbReference type="InterPro" id="IPR001381">
    <property type="entry name" value="DHquinase_I"/>
</dbReference>
<gene>
    <name evidence="5" type="primary">aroD</name>
    <name evidence="6" type="ORF">FD00_GL001267</name>
</gene>
<dbReference type="InterPro" id="IPR050146">
    <property type="entry name" value="Type-I_3-dehydroquinase"/>
</dbReference>
<dbReference type="EC" id="4.2.1.10" evidence="5"/>
<evidence type="ECO:0000313" key="6">
    <source>
        <dbReference type="EMBL" id="KRN11264.1"/>
    </source>
</evidence>
<keyword evidence="2 5" id="KW-0057">Aromatic amino acid biosynthesis</keyword>
<dbReference type="PANTHER" id="PTHR43699:SF1">
    <property type="entry name" value="3-DEHYDROQUINATE DEHYDRATASE"/>
    <property type="match status" value="1"/>
</dbReference>
<feature type="binding site" evidence="5">
    <location>
        <position position="82"/>
    </location>
    <ligand>
        <name>3-dehydroquinate</name>
        <dbReference type="ChEBI" id="CHEBI:32364"/>
    </ligand>
</feature>
<organism evidence="6 7">
    <name type="scientific">Liquorilactobacillus mali KCTC 3596 = DSM 20444</name>
    <dbReference type="NCBI Taxonomy" id="1046596"/>
    <lineage>
        <taxon>Bacteria</taxon>
        <taxon>Bacillati</taxon>
        <taxon>Bacillota</taxon>
        <taxon>Bacilli</taxon>
        <taxon>Lactobacillales</taxon>
        <taxon>Lactobacillaceae</taxon>
        <taxon>Liquorilactobacillus</taxon>
    </lineage>
</organism>
<feature type="binding site" evidence="5">
    <location>
        <position position="231"/>
    </location>
    <ligand>
        <name>3-dehydroquinate</name>
        <dbReference type="ChEBI" id="CHEBI:32364"/>
    </ligand>
</feature>
<comment type="caution">
    <text evidence="6">The sequence shown here is derived from an EMBL/GenBank/DDBJ whole genome shotgun (WGS) entry which is preliminary data.</text>
</comment>
<keyword evidence="5" id="KW-0028">Amino-acid biosynthesis</keyword>
<dbReference type="InterPro" id="IPR013785">
    <property type="entry name" value="Aldolase_TIM"/>
</dbReference>
<dbReference type="NCBIfam" id="TIGR01093">
    <property type="entry name" value="aroD"/>
    <property type="match status" value="1"/>
</dbReference>